<dbReference type="InterPro" id="IPR016193">
    <property type="entry name" value="Cytidine_deaminase-like"/>
</dbReference>
<dbReference type="PANTHER" id="PTHR11079">
    <property type="entry name" value="CYTOSINE DEAMINASE FAMILY MEMBER"/>
    <property type="match status" value="1"/>
</dbReference>
<keyword evidence="2" id="KW-0862">Zinc</keyword>
<evidence type="ECO:0000259" key="3">
    <source>
        <dbReference type="PROSITE" id="PS51747"/>
    </source>
</evidence>
<accession>A0ABY9KWY0</accession>
<protein>
    <submittedName>
        <fullName evidence="4">Nucleoside deaminase</fullName>
        <ecNumber evidence="4">3.5.4.33</ecNumber>
    </submittedName>
</protein>
<sequence>MEHTKFLRQAIELALANTDESGAQPFGSVIVRDGEVIATGVNEIAAHNDPTAHAEIQAIRKACEKLEQPELSGCVLYASSRPCPLCVEAIGWANLDAVYYAASFEEAGEAGFEPSADWQRPFERIDMNGMQLEPFRKWDAVKN</sequence>
<feature type="domain" description="CMP/dCMP-type deaminase" evidence="3">
    <location>
        <begin position="1"/>
        <end position="115"/>
    </location>
</feature>
<dbReference type="PROSITE" id="PS00903">
    <property type="entry name" value="CYT_DCMP_DEAMINASES_1"/>
    <property type="match status" value="1"/>
</dbReference>
<dbReference type="EC" id="3.5.4.33" evidence="4"/>
<keyword evidence="4" id="KW-0378">Hydrolase</keyword>
<organism evidence="4 5">
    <name type="scientific">Aciduricibacillus chroicocephali</name>
    <dbReference type="NCBI Taxonomy" id="3054939"/>
    <lineage>
        <taxon>Bacteria</taxon>
        <taxon>Bacillati</taxon>
        <taxon>Bacillota</taxon>
        <taxon>Bacilli</taxon>
        <taxon>Bacillales</taxon>
        <taxon>Bacillaceae</taxon>
        <taxon>Aciduricibacillus</taxon>
    </lineage>
</organism>
<dbReference type="CDD" id="cd01285">
    <property type="entry name" value="nucleoside_deaminase"/>
    <property type="match status" value="1"/>
</dbReference>
<keyword evidence="1" id="KW-0479">Metal-binding</keyword>
<dbReference type="EMBL" id="CP129113">
    <property type="protein sequence ID" value="WLV24842.1"/>
    <property type="molecule type" value="Genomic_DNA"/>
</dbReference>
<dbReference type="PANTHER" id="PTHR11079:SF161">
    <property type="entry name" value="CMP_DCMP-TYPE DEAMINASE DOMAIN-CONTAINING PROTEIN"/>
    <property type="match status" value="1"/>
</dbReference>
<gene>
    <name evidence="4" type="ORF">QR721_00890</name>
</gene>
<dbReference type="Gene3D" id="3.40.140.10">
    <property type="entry name" value="Cytidine Deaminase, domain 2"/>
    <property type="match status" value="1"/>
</dbReference>
<dbReference type="InterPro" id="IPR016192">
    <property type="entry name" value="APOBEC/CMP_deaminase_Zn-bd"/>
</dbReference>
<dbReference type="SUPFAM" id="SSF53927">
    <property type="entry name" value="Cytidine deaminase-like"/>
    <property type="match status" value="1"/>
</dbReference>
<evidence type="ECO:0000313" key="4">
    <source>
        <dbReference type="EMBL" id="WLV24842.1"/>
    </source>
</evidence>
<dbReference type="GO" id="GO:0052717">
    <property type="term" value="F:tRNA-specific adenosine-34 deaminase activity"/>
    <property type="evidence" value="ECO:0007669"/>
    <property type="project" value="UniProtKB-EC"/>
</dbReference>
<reference evidence="4" key="1">
    <citation type="submission" date="2023-06" db="EMBL/GenBank/DDBJ databases">
        <title>A Treasure from Seagulls: Isolation and Description of Aciduricobacillus qingdaonensis gen. nov., sp. nov., a Rare Obligately Uric Acid-utilizing Member in the Family Bacillaceae.</title>
        <authorList>
            <person name="Liu W."/>
            <person name="Wang B."/>
        </authorList>
    </citation>
    <scope>NUCLEOTIDE SEQUENCE</scope>
    <source>
        <strain evidence="4">44XB</strain>
    </source>
</reference>
<dbReference type="Proteomes" id="UP001180087">
    <property type="component" value="Chromosome"/>
</dbReference>
<evidence type="ECO:0000313" key="5">
    <source>
        <dbReference type="Proteomes" id="UP001180087"/>
    </source>
</evidence>
<evidence type="ECO:0000256" key="2">
    <source>
        <dbReference type="ARBA" id="ARBA00022833"/>
    </source>
</evidence>
<dbReference type="Pfam" id="PF00383">
    <property type="entry name" value="dCMP_cyt_deam_1"/>
    <property type="match status" value="1"/>
</dbReference>
<evidence type="ECO:0000256" key="1">
    <source>
        <dbReference type="ARBA" id="ARBA00022723"/>
    </source>
</evidence>
<name>A0ABY9KWY0_9BACI</name>
<dbReference type="RefSeq" id="WP_348028280.1">
    <property type="nucleotide sequence ID" value="NZ_CP129113.1"/>
</dbReference>
<keyword evidence="5" id="KW-1185">Reference proteome</keyword>
<dbReference type="InterPro" id="IPR002125">
    <property type="entry name" value="CMP_dCMP_dom"/>
</dbReference>
<proteinExistence type="predicted"/>
<dbReference type="PROSITE" id="PS51747">
    <property type="entry name" value="CYT_DCMP_DEAMINASES_2"/>
    <property type="match status" value="1"/>
</dbReference>